<sequence length="116" mass="13607">MEDIITRLSRTQPHCAQWMRNLTNDPLGLAFQFAVVDKWRRAHASDVDALYVRLFEEVAVWVARTGRHLPIPSREEFAETVKLYLPMVLGVSWQRLRNLPPPPSLEEMRARIKRSR</sequence>
<name>A0A3E1BMT1_RHILT</name>
<dbReference type="RefSeq" id="WP_116273094.1">
    <property type="nucleotide sequence ID" value="NZ_KZ859521.1"/>
</dbReference>
<dbReference type="Proteomes" id="UP000256748">
    <property type="component" value="Unassembled WGS sequence"/>
</dbReference>
<protein>
    <submittedName>
        <fullName evidence="1">Uncharacterized protein</fullName>
    </submittedName>
</protein>
<dbReference type="EMBL" id="NAOO01000009">
    <property type="protein sequence ID" value="RFB96664.1"/>
    <property type="molecule type" value="Genomic_DNA"/>
</dbReference>
<gene>
    <name evidence="1" type="ORF">B5K10_09220</name>
</gene>
<dbReference type="AlphaFoldDB" id="A0A3E1BMT1"/>
<evidence type="ECO:0000313" key="2">
    <source>
        <dbReference type="Proteomes" id="UP000256748"/>
    </source>
</evidence>
<organism evidence="1 2">
    <name type="scientific">Rhizobium leguminosarum bv. trifolii</name>
    <dbReference type="NCBI Taxonomy" id="386"/>
    <lineage>
        <taxon>Bacteria</taxon>
        <taxon>Pseudomonadati</taxon>
        <taxon>Pseudomonadota</taxon>
        <taxon>Alphaproteobacteria</taxon>
        <taxon>Hyphomicrobiales</taxon>
        <taxon>Rhizobiaceae</taxon>
        <taxon>Rhizobium/Agrobacterium group</taxon>
        <taxon>Rhizobium</taxon>
    </lineage>
</organism>
<accession>A0A3E1BMT1</accession>
<comment type="caution">
    <text evidence="1">The sequence shown here is derived from an EMBL/GenBank/DDBJ whole genome shotgun (WGS) entry which is preliminary data.</text>
</comment>
<proteinExistence type="predicted"/>
<evidence type="ECO:0000313" key="1">
    <source>
        <dbReference type="EMBL" id="RFB96664.1"/>
    </source>
</evidence>
<reference evidence="1 2" key="1">
    <citation type="submission" date="2017-03" db="EMBL/GenBank/DDBJ databases">
        <title>Genome analysis of Rhizobial strains effectives or ineffectives for nitrogen fixation isolated from bean seeds.</title>
        <authorList>
            <person name="Peralta H."/>
            <person name="Aguilar-Vera A."/>
            <person name="Mora Y."/>
            <person name="Vargas-Lagunas C."/>
            <person name="Girard L."/>
            <person name="Mora J."/>
        </authorList>
    </citation>
    <scope>NUCLEOTIDE SEQUENCE [LARGE SCALE GENOMIC DNA]</scope>
    <source>
        <strain evidence="1 2">CCGM5</strain>
    </source>
</reference>